<keyword evidence="2" id="KW-1185">Reference proteome</keyword>
<dbReference type="RefSeq" id="YP_009030055.1">
    <property type="nucleotide sequence ID" value="NC_024121.1"/>
</dbReference>
<dbReference type="EMBL" id="KJ025957">
    <property type="protein sequence ID" value="AHY25526.1"/>
    <property type="molecule type" value="Genomic_DNA"/>
</dbReference>
<dbReference type="Proteomes" id="UP000024445">
    <property type="component" value="Segment"/>
</dbReference>
<sequence>MIVNQYWFKSNEHRQRWEDKCPQNQELGHLMEKTGVTVLTKVDIDFKGHPIFDELLPFEHVAKGRNGSSVALVTAYELREYFEKIGQIMINCDDDPEPHQLLGDLISSVDEYSLTANEENAVVPEVPKAEPKQKKKKVPRGCTESLAVHINKTVGNAKAARELIKYLQERFSV</sequence>
<organism evidence="1 2">
    <name type="scientific">Serratia phage PS2</name>
    <dbReference type="NCBI Taxonomy" id="1481112"/>
    <lineage>
        <taxon>Viruses</taxon>
        <taxon>Duplodnaviria</taxon>
        <taxon>Heunggongvirae</taxon>
        <taxon>Uroviricota</taxon>
        <taxon>Caudoviricetes</taxon>
        <taxon>Muldoonvirus</taxon>
        <taxon>Muldoonvirus PS2</taxon>
    </lineage>
</organism>
<name>A0A023W6R8_9CAUD</name>
<evidence type="ECO:0000313" key="1">
    <source>
        <dbReference type="EMBL" id="AHY25526.1"/>
    </source>
</evidence>
<gene>
    <name evidence="1" type="ORF">PS2_008</name>
</gene>
<accession>A0A023W6R8</accession>
<reference evidence="1 2" key="1">
    <citation type="submission" date="2014-01" db="EMBL/GenBank/DDBJ databases">
        <authorList>
            <person name="Zhang G."/>
            <person name="Jin J."/>
            <person name="Li Z.J."/>
            <person name="Wang S.W."/>
            <person name="Chen S.J."/>
            <person name="Wang S.M."/>
            <person name="Wang X.T."/>
            <person name="Li Y.H."/>
            <person name="Wang J."/>
            <person name="Yang C.K."/>
            <person name="Wang L."/>
        </authorList>
    </citation>
    <scope>NUCLEOTIDE SEQUENCE [LARGE SCALE GENOMIC DNA]</scope>
</reference>
<protein>
    <submittedName>
        <fullName evidence="1">Uncharacterized protein</fullName>
    </submittedName>
</protein>
<dbReference type="KEGG" id="vg:19484898"/>
<dbReference type="GeneID" id="19484898"/>
<evidence type="ECO:0000313" key="2">
    <source>
        <dbReference type="Proteomes" id="UP000024445"/>
    </source>
</evidence>
<proteinExistence type="predicted"/>